<sequence>MHDIVEKHAAEKGYIRAILLKNRRFGGSTYIAGRGYYHTTLNFNKNAFIIGHETDSTETLYKMVKLMQEKNPLTPATLTSNAKELIFDNEKGTGLKSEYRLATAKNVDAGKSQGIHFLHISEEAMFPSHAAELLSGLFMCIPKPPSYSEVWRESTAKGYGNSFQKIVFDIYSEGKYPYFTAKINNYAPHMPDANIEFTFAYYNPDIDWILIFIPFFLDPTCWRKFDNSDERKKFISRIEAASAKEKESDINHEAKKYMQKYGLVLEQLYWRERSINNECDGRKDVFSQENPITIIGAFRSKGNNMYSSDHCDALEQQCRDTIVIGNIVRRMGRPVLEPVMNGHLSIWEHYDRRESYFITIDAAGGKRDIHYKENREPDKTVMDVWNRRTGHQVAQWYGHVDYDMISEVVEALGEMYGMAVACVELNNHGFTVVSDLSKMDYPLYYSKPNEPGWQTNKKTKPKMADDLLSSTRNNVITIRCRETVDEMRVYVEQDGKYGAEPGCKDDRVSSAQMAAQMMEQLPFNLNQYSGRRDLDDALDHVQSPNSWMVA</sequence>
<dbReference type="AlphaFoldDB" id="A0A6M3INI5"/>
<dbReference type="EMBL" id="MT141306">
    <property type="protein sequence ID" value="QJA58062.1"/>
    <property type="molecule type" value="Genomic_DNA"/>
</dbReference>
<organism evidence="1">
    <name type="scientific">viral metagenome</name>
    <dbReference type="NCBI Taxonomy" id="1070528"/>
    <lineage>
        <taxon>unclassified sequences</taxon>
        <taxon>metagenomes</taxon>
        <taxon>organismal metagenomes</taxon>
    </lineage>
</organism>
<evidence type="ECO:0000313" key="1">
    <source>
        <dbReference type="EMBL" id="QJA58062.1"/>
    </source>
</evidence>
<dbReference type="Gene3D" id="3.40.50.300">
    <property type="entry name" value="P-loop containing nucleotide triphosphate hydrolases"/>
    <property type="match status" value="1"/>
</dbReference>
<reference evidence="1" key="1">
    <citation type="submission" date="2020-03" db="EMBL/GenBank/DDBJ databases">
        <title>The deep terrestrial virosphere.</title>
        <authorList>
            <person name="Holmfeldt K."/>
            <person name="Nilsson E."/>
            <person name="Simone D."/>
            <person name="Lopez-Fernandez M."/>
            <person name="Wu X."/>
            <person name="de Brujin I."/>
            <person name="Lundin D."/>
            <person name="Andersson A."/>
            <person name="Bertilsson S."/>
            <person name="Dopson M."/>
        </authorList>
    </citation>
    <scope>NUCLEOTIDE SEQUENCE</scope>
    <source>
        <strain evidence="1">MM415B01507</strain>
    </source>
</reference>
<gene>
    <name evidence="1" type="ORF">MM415B01507_0011</name>
</gene>
<dbReference type="Gene3D" id="3.30.420.240">
    <property type="match status" value="1"/>
</dbReference>
<accession>A0A6M3INI5</accession>
<dbReference type="InterPro" id="IPR027417">
    <property type="entry name" value="P-loop_NTPase"/>
</dbReference>
<proteinExistence type="predicted"/>
<name>A0A6M3INI5_9ZZZZ</name>
<protein>
    <submittedName>
        <fullName evidence="1">Putative terminase</fullName>
    </submittedName>
</protein>